<sequence length="65" mass="7320">MELATIPASLRKKLSISLIHPLFNRPQKIDQAVAVFLYEKATGFGFPYRPSTPVSTEEHNFDSTI</sequence>
<evidence type="ECO:0000313" key="1">
    <source>
        <dbReference type="EMBL" id="GAV03281.1"/>
    </source>
</evidence>
<proteinExistence type="predicted"/>
<accession>A0A1D1VQQ4</accession>
<comment type="caution">
    <text evidence="1">The sequence shown here is derived from an EMBL/GenBank/DDBJ whole genome shotgun (WGS) entry which is preliminary data.</text>
</comment>
<keyword evidence="2" id="KW-1185">Reference proteome</keyword>
<evidence type="ECO:0000313" key="2">
    <source>
        <dbReference type="Proteomes" id="UP000186922"/>
    </source>
</evidence>
<name>A0A1D1VQQ4_RAMVA</name>
<reference evidence="1 2" key="1">
    <citation type="journal article" date="2016" name="Nat. Commun.">
        <title>Extremotolerant tardigrade genome and improved radiotolerance of human cultured cells by tardigrade-unique protein.</title>
        <authorList>
            <person name="Hashimoto T."/>
            <person name="Horikawa D.D."/>
            <person name="Saito Y."/>
            <person name="Kuwahara H."/>
            <person name="Kozuka-Hata H."/>
            <person name="Shin-I T."/>
            <person name="Minakuchi Y."/>
            <person name="Ohishi K."/>
            <person name="Motoyama A."/>
            <person name="Aizu T."/>
            <person name="Enomoto A."/>
            <person name="Kondo K."/>
            <person name="Tanaka S."/>
            <person name="Hara Y."/>
            <person name="Koshikawa S."/>
            <person name="Sagara H."/>
            <person name="Miura T."/>
            <person name="Yokobori S."/>
            <person name="Miyagawa K."/>
            <person name="Suzuki Y."/>
            <person name="Kubo T."/>
            <person name="Oyama M."/>
            <person name="Kohara Y."/>
            <person name="Fujiyama A."/>
            <person name="Arakawa K."/>
            <person name="Katayama T."/>
            <person name="Toyoda A."/>
            <person name="Kunieda T."/>
        </authorList>
    </citation>
    <scope>NUCLEOTIDE SEQUENCE [LARGE SCALE GENOMIC DNA]</scope>
    <source>
        <strain evidence="1 2">YOKOZUNA-1</strain>
    </source>
</reference>
<organism evidence="1 2">
    <name type="scientific">Ramazzottius varieornatus</name>
    <name type="common">Water bear</name>
    <name type="synonym">Tardigrade</name>
    <dbReference type="NCBI Taxonomy" id="947166"/>
    <lineage>
        <taxon>Eukaryota</taxon>
        <taxon>Metazoa</taxon>
        <taxon>Ecdysozoa</taxon>
        <taxon>Tardigrada</taxon>
        <taxon>Eutardigrada</taxon>
        <taxon>Parachela</taxon>
        <taxon>Hypsibioidea</taxon>
        <taxon>Ramazzottiidae</taxon>
        <taxon>Ramazzottius</taxon>
    </lineage>
</organism>
<protein>
    <submittedName>
        <fullName evidence="1">Uncharacterized protein</fullName>
    </submittedName>
</protein>
<dbReference type="EMBL" id="BDGG01000009">
    <property type="protein sequence ID" value="GAV03281.1"/>
    <property type="molecule type" value="Genomic_DNA"/>
</dbReference>
<dbReference type="AlphaFoldDB" id="A0A1D1VQQ4"/>
<dbReference type="Proteomes" id="UP000186922">
    <property type="component" value="Unassembled WGS sequence"/>
</dbReference>
<gene>
    <name evidence="1" type="primary">RvY_13728-1</name>
    <name evidence="1" type="synonym">RvY_13728.1</name>
    <name evidence="1" type="ORF">RvY_13728</name>
</gene>